<feature type="transmembrane region" description="Helical" evidence="9">
    <location>
        <begin position="466"/>
        <end position="488"/>
    </location>
</feature>
<feature type="transmembrane region" description="Helical" evidence="9">
    <location>
        <begin position="48"/>
        <end position="71"/>
    </location>
</feature>
<keyword evidence="4" id="KW-1003">Cell membrane</keyword>
<dbReference type="AlphaFoldDB" id="A0A8T3VRU0"/>
<feature type="transmembrane region" description="Helical" evidence="9">
    <location>
        <begin position="340"/>
        <end position="363"/>
    </location>
</feature>
<evidence type="ECO:0000256" key="7">
    <source>
        <dbReference type="ARBA" id="ARBA00023065"/>
    </source>
</evidence>
<feature type="transmembrane region" description="Helical" evidence="9">
    <location>
        <begin position="83"/>
        <end position="104"/>
    </location>
</feature>
<keyword evidence="5 9" id="KW-0812">Transmembrane</keyword>
<dbReference type="PANTHER" id="PTHR32024:SF2">
    <property type="entry name" value="TRK SYSTEM POTASSIUM UPTAKE PROTEIN TRKG-RELATED"/>
    <property type="match status" value="1"/>
</dbReference>
<reference evidence="10" key="1">
    <citation type="submission" date="2019-04" db="EMBL/GenBank/DDBJ databases">
        <title>Evolution of Biomass-Degrading Anaerobic Consortia Revealed by Metagenomics.</title>
        <authorList>
            <person name="Peng X."/>
        </authorList>
    </citation>
    <scope>NUCLEOTIDE SEQUENCE</scope>
    <source>
        <strain evidence="10">SIG14</strain>
    </source>
</reference>
<evidence type="ECO:0000313" key="10">
    <source>
        <dbReference type="EMBL" id="MBE6513447.1"/>
    </source>
</evidence>
<protein>
    <submittedName>
        <fullName evidence="10">TrkH family potassium uptake protein</fullName>
    </submittedName>
</protein>
<sequence length="501" mass="56277">MNTYKLNKLKPNELKTIGHYTGYICLIMSLLMVVPIICGFIFHDPERFVNSFIYSAIITFISGLLLVTLFGRKQVTNLSLKGALIFVLGIWGIIAIYSGLPYLLSGELGIFDSFFEAMSGITTTGFSLIPVEVHPYSVAMWKALTQWFGGLGIIVLLLVIVPSSVSLKRLFFAEGRTEQMTPNVKHTTMIFLKLYVSITTLGVILYLLLGLNLYEAVCFTFTSFATGGYSIYASDAHIFNSLPIQIVTMFLMILGSTNFVIHYRILKGNTKNLFKDIELRAMFIIIGIATLLIMISLYTNGYYNQDILVIFRHSIFQVISVMSSTGFVSQDIAAWPQFSFFLLILLTFVGGSICSTSGGIKLYNIVILFKSIIWEVEEMMLPKNTIKPKKINHDKKVREISNKSIKTILIFVVSYILIFILSTFVILFYCNDFSLATTVAALSIGNTGISIDYISASMPFMVKLILIIDFWVGRISVWPLFLGVLYLINRAESKINNLNNK</sequence>
<dbReference type="EMBL" id="SUTG01000093">
    <property type="protein sequence ID" value="MBE6513447.1"/>
    <property type="molecule type" value="Genomic_DNA"/>
</dbReference>
<evidence type="ECO:0000256" key="3">
    <source>
        <dbReference type="ARBA" id="ARBA00022448"/>
    </source>
</evidence>
<accession>A0A8T3VRU0</accession>
<dbReference type="InterPro" id="IPR003445">
    <property type="entry name" value="Cat_transpt"/>
</dbReference>
<evidence type="ECO:0000256" key="5">
    <source>
        <dbReference type="ARBA" id="ARBA00022692"/>
    </source>
</evidence>
<comment type="subcellular location">
    <subcellularLocation>
        <location evidence="1">Cell membrane</location>
        <topology evidence="1">Multi-pass membrane protein</topology>
    </subcellularLocation>
</comment>
<feature type="transmembrane region" description="Helical" evidence="9">
    <location>
        <begin position="20"/>
        <end position="42"/>
    </location>
</feature>
<evidence type="ECO:0000256" key="4">
    <source>
        <dbReference type="ARBA" id="ARBA00022475"/>
    </source>
</evidence>
<feature type="transmembrane region" description="Helical" evidence="9">
    <location>
        <begin position="408"/>
        <end position="429"/>
    </location>
</feature>
<gene>
    <name evidence="10" type="ORF">E7Z75_09975</name>
</gene>
<comment type="similarity">
    <text evidence="2">Belongs to the TrkH potassium transport family.</text>
</comment>
<evidence type="ECO:0000256" key="1">
    <source>
        <dbReference type="ARBA" id="ARBA00004651"/>
    </source>
</evidence>
<keyword evidence="3" id="KW-0813">Transport</keyword>
<evidence type="ECO:0000256" key="2">
    <source>
        <dbReference type="ARBA" id="ARBA00009137"/>
    </source>
</evidence>
<evidence type="ECO:0000256" key="8">
    <source>
        <dbReference type="ARBA" id="ARBA00023136"/>
    </source>
</evidence>
<dbReference type="Pfam" id="PF02386">
    <property type="entry name" value="TrkH"/>
    <property type="match status" value="1"/>
</dbReference>
<comment type="caution">
    <text evidence="10">The sequence shown here is derived from an EMBL/GenBank/DDBJ whole genome shotgun (WGS) entry which is preliminary data.</text>
</comment>
<dbReference type="GO" id="GO:0030001">
    <property type="term" value="P:metal ion transport"/>
    <property type="evidence" value="ECO:0007669"/>
    <property type="project" value="UniProtKB-ARBA"/>
</dbReference>
<keyword evidence="6 9" id="KW-1133">Transmembrane helix</keyword>
<evidence type="ECO:0000256" key="9">
    <source>
        <dbReference type="SAM" id="Phobius"/>
    </source>
</evidence>
<evidence type="ECO:0000313" key="11">
    <source>
        <dbReference type="Proteomes" id="UP000732619"/>
    </source>
</evidence>
<organism evidence="10 11">
    <name type="scientific">Methanobrevibacter olleyae</name>
    <dbReference type="NCBI Taxonomy" id="294671"/>
    <lineage>
        <taxon>Archaea</taxon>
        <taxon>Methanobacteriati</taxon>
        <taxon>Methanobacteriota</taxon>
        <taxon>Methanomada group</taxon>
        <taxon>Methanobacteria</taxon>
        <taxon>Methanobacteriales</taxon>
        <taxon>Methanobacteriaceae</taxon>
        <taxon>Methanobrevibacter</taxon>
    </lineage>
</organism>
<dbReference type="GO" id="GO:0008324">
    <property type="term" value="F:monoatomic cation transmembrane transporter activity"/>
    <property type="evidence" value="ECO:0007669"/>
    <property type="project" value="InterPro"/>
</dbReference>
<dbReference type="GO" id="GO:0005886">
    <property type="term" value="C:plasma membrane"/>
    <property type="evidence" value="ECO:0007669"/>
    <property type="project" value="UniProtKB-SubCell"/>
</dbReference>
<keyword evidence="8 9" id="KW-0472">Membrane</keyword>
<dbReference type="Proteomes" id="UP000732619">
    <property type="component" value="Unassembled WGS sequence"/>
</dbReference>
<dbReference type="PANTHER" id="PTHR32024">
    <property type="entry name" value="TRK SYSTEM POTASSIUM UPTAKE PROTEIN TRKG-RELATED"/>
    <property type="match status" value="1"/>
</dbReference>
<feature type="transmembrane region" description="Helical" evidence="9">
    <location>
        <begin position="188"/>
        <end position="207"/>
    </location>
</feature>
<feature type="transmembrane region" description="Helical" evidence="9">
    <location>
        <begin position="147"/>
        <end position="167"/>
    </location>
</feature>
<name>A0A8T3VRU0_METOL</name>
<evidence type="ECO:0000256" key="6">
    <source>
        <dbReference type="ARBA" id="ARBA00022989"/>
    </source>
</evidence>
<feature type="transmembrane region" description="Helical" evidence="9">
    <location>
        <begin position="277"/>
        <end position="298"/>
    </location>
</feature>
<keyword evidence="7" id="KW-0406">Ion transport</keyword>
<feature type="transmembrane region" description="Helical" evidence="9">
    <location>
        <begin position="244"/>
        <end position="265"/>
    </location>
</feature>
<proteinExistence type="inferred from homology"/>